<organism evidence="2 3">
    <name type="scientific">Ictidomys tridecemlineatus</name>
    <name type="common">Thirteen-lined ground squirrel</name>
    <name type="synonym">Spermophilus tridecemlineatus</name>
    <dbReference type="NCBI Taxonomy" id="43179"/>
    <lineage>
        <taxon>Eukaryota</taxon>
        <taxon>Metazoa</taxon>
        <taxon>Chordata</taxon>
        <taxon>Craniata</taxon>
        <taxon>Vertebrata</taxon>
        <taxon>Euteleostomi</taxon>
        <taxon>Mammalia</taxon>
        <taxon>Eutheria</taxon>
        <taxon>Euarchontoglires</taxon>
        <taxon>Glires</taxon>
        <taxon>Rodentia</taxon>
        <taxon>Sciuromorpha</taxon>
        <taxon>Sciuridae</taxon>
        <taxon>Xerinae</taxon>
        <taxon>Marmotini</taxon>
        <taxon>Ictidomys</taxon>
    </lineage>
</organism>
<dbReference type="AlphaFoldDB" id="A0A287CU60"/>
<feature type="compositionally biased region" description="Pro residues" evidence="1">
    <location>
        <begin position="22"/>
        <end position="31"/>
    </location>
</feature>
<evidence type="ECO:0000313" key="2">
    <source>
        <dbReference type="Ensembl" id="ENSSTOP00000024865.1"/>
    </source>
</evidence>
<sequence>SLSQGGPEQTPPPRKTYLTVPPALPPSPAEDPTPKGLSKIWEAGTLVSSDLSSWKARVSRCH</sequence>
<protein>
    <submittedName>
        <fullName evidence="2">Uncharacterized protein</fullName>
    </submittedName>
</protein>
<name>A0A287CU60_ICTTR</name>
<dbReference type="Proteomes" id="UP000005215">
    <property type="component" value="Unassembled WGS sequence"/>
</dbReference>
<keyword evidence="3" id="KW-1185">Reference proteome</keyword>
<feature type="region of interest" description="Disordered" evidence="1">
    <location>
        <begin position="1"/>
        <end position="37"/>
    </location>
</feature>
<accession>A0A287CU60</accession>
<dbReference type="GeneTree" id="ENSGT01110000270482"/>
<evidence type="ECO:0000256" key="1">
    <source>
        <dbReference type="SAM" id="MobiDB-lite"/>
    </source>
</evidence>
<evidence type="ECO:0000313" key="3">
    <source>
        <dbReference type="Proteomes" id="UP000005215"/>
    </source>
</evidence>
<dbReference type="EMBL" id="AGTP01015019">
    <property type="status" value="NOT_ANNOTATED_CDS"/>
    <property type="molecule type" value="Genomic_DNA"/>
</dbReference>
<dbReference type="InParanoid" id="A0A287CU60"/>
<reference evidence="2" key="3">
    <citation type="submission" date="2025-09" db="UniProtKB">
        <authorList>
            <consortium name="Ensembl"/>
        </authorList>
    </citation>
    <scope>IDENTIFICATION</scope>
</reference>
<reference evidence="3" key="1">
    <citation type="submission" date="2011-11" db="EMBL/GenBank/DDBJ databases">
        <title>The Draft Genome of Spermophilus tridecemlineatus.</title>
        <authorList>
            <consortium name="The Broad Institute Genome Assembly &amp; Analysis Group"/>
            <consortium name="Computational R&amp;D Group"/>
            <consortium name="and Sequencing Platform"/>
            <person name="Di Palma F."/>
            <person name="Alfoldi J."/>
            <person name="Johnson J."/>
            <person name="Berlin A."/>
            <person name="Gnerre S."/>
            <person name="Jaffe D."/>
            <person name="MacCallum I."/>
            <person name="Young S."/>
            <person name="Walker B.J."/>
            <person name="Lindblad-Toh K."/>
        </authorList>
    </citation>
    <scope>NUCLEOTIDE SEQUENCE [LARGE SCALE GENOMIC DNA]</scope>
</reference>
<dbReference type="Ensembl" id="ENSSTOT00000042034.1">
    <property type="protein sequence ID" value="ENSSTOP00000024865.1"/>
    <property type="gene ID" value="ENSSTOG00000034019.1"/>
</dbReference>
<reference evidence="2" key="2">
    <citation type="submission" date="2025-08" db="UniProtKB">
        <authorList>
            <consortium name="Ensembl"/>
        </authorList>
    </citation>
    <scope>IDENTIFICATION</scope>
</reference>
<proteinExistence type="predicted"/>